<dbReference type="PROSITE" id="PS50850">
    <property type="entry name" value="MFS"/>
    <property type="match status" value="1"/>
</dbReference>
<dbReference type="SUPFAM" id="SSF103473">
    <property type="entry name" value="MFS general substrate transporter"/>
    <property type="match status" value="1"/>
</dbReference>
<keyword evidence="5 6" id="KW-0472">Membrane</keyword>
<dbReference type="Pfam" id="PF07690">
    <property type="entry name" value="MFS_1"/>
    <property type="match status" value="1"/>
</dbReference>
<dbReference type="STRING" id="406818.XBJ1_2392"/>
<dbReference type="KEGG" id="xbo:XBJ1_2392"/>
<dbReference type="GO" id="GO:0005886">
    <property type="term" value="C:plasma membrane"/>
    <property type="evidence" value="ECO:0007669"/>
    <property type="project" value="UniProtKB-SubCell"/>
</dbReference>
<dbReference type="InterPro" id="IPR011701">
    <property type="entry name" value="MFS"/>
</dbReference>
<feature type="transmembrane region" description="Helical" evidence="6">
    <location>
        <begin position="115"/>
        <end position="136"/>
    </location>
</feature>
<dbReference type="InterPro" id="IPR036259">
    <property type="entry name" value="MFS_trans_sf"/>
</dbReference>
<dbReference type="AlphaFoldDB" id="D3V1H4"/>
<feature type="transmembrane region" description="Helical" evidence="6">
    <location>
        <begin position="176"/>
        <end position="194"/>
    </location>
</feature>
<evidence type="ECO:0000256" key="3">
    <source>
        <dbReference type="ARBA" id="ARBA00022692"/>
    </source>
</evidence>
<evidence type="ECO:0000313" key="8">
    <source>
        <dbReference type="EMBL" id="CBJ81518.1"/>
    </source>
</evidence>
<evidence type="ECO:0000256" key="2">
    <source>
        <dbReference type="ARBA" id="ARBA00022475"/>
    </source>
</evidence>
<evidence type="ECO:0000313" key="9">
    <source>
        <dbReference type="Proteomes" id="UP000002045"/>
    </source>
</evidence>
<feature type="transmembrane region" description="Helical" evidence="6">
    <location>
        <begin position="148"/>
        <end position="170"/>
    </location>
</feature>
<evidence type="ECO:0000256" key="1">
    <source>
        <dbReference type="ARBA" id="ARBA00004651"/>
    </source>
</evidence>
<feature type="transmembrane region" description="Helical" evidence="6">
    <location>
        <begin position="25"/>
        <end position="44"/>
    </location>
</feature>
<evidence type="ECO:0000256" key="4">
    <source>
        <dbReference type="ARBA" id="ARBA00022989"/>
    </source>
</evidence>
<dbReference type="Proteomes" id="UP000002045">
    <property type="component" value="Chromosome"/>
</dbReference>
<dbReference type="InterPro" id="IPR050189">
    <property type="entry name" value="MFS_Efflux_Transporters"/>
</dbReference>
<dbReference type="eggNOG" id="COG2814">
    <property type="taxonomic scope" value="Bacteria"/>
</dbReference>
<dbReference type="PANTHER" id="PTHR43124:SF3">
    <property type="entry name" value="CHLORAMPHENICOL EFFLUX PUMP RV0191"/>
    <property type="match status" value="1"/>
</dbReference>
<feature type="transmembrane region" description="Helical" evidence="6">
    <location>
        <begin position="215"/>
        <end position="237"/>
    </location>
</feature>
<feature type="transmembrane region" description="Helical" evidence="6">
    <location>
        <begin position="64"/>
        <end position="82"/>
    </location>
</feature>
<evidence type="ECO:0000256" key="5">
    <source>
        <dbReference type="ARBA" id="ARBA00023136"/>
    </source>
</evidence>
<proteinExistence type="predicted"/>
<feature type="transmembrane region" description="Helical" evidence="6">
    <location>
        <begin position="89"/>
        <end position="109"/>
    </location>
</feature>
<dbReference type="HOGENOM" id="CLU_001265_61_1_6"/>
<sequence>MSNLNQVNTAFEYDVNPNRLPIWKLLAFTMAGFLTILTETIPAGLLPQISEGLNVSEIQAGQLVTFYALGSVLAAIPVVAVTRNLNRRFLFLFAISGLLVFNSITAISTDYVLTLVARFIAGMAAGVIWGLFAGYARRLVPHRLQGRALAIAGVGQPIALCIGVPLGTMLGTLFDWRGVFWIMSVIALLLLIWIRLAIPDFAGQSSQQRLSIRRVILLPGVRSVLVILFAWILAHNILYTYIAPYLTAFGLSSSIDVVLLVFGIACIIGIWLTGLFVDSGVRILTLLSLILSVIASLLLILSVMY</sequence>
<dbReference type="GO" id="GO:0022857">
    <property type="term" value="F:transmembrane transporter activity"/>
    <property type="evidence" value="ECO:0007669"/>
    <property type="project" value="InterPro"/>
</dbReference>
<keyword evidence="4 6" id="KW-1133">Transmembrane helix</keyword>
<dbReference type="Gene3D" id="1.20.1250.20">
    <property type="entry name" value="MFS general substrate transporter like domains"/>
    <property type="match status" value="1"/>
</dbReference>
<feature type="domain" description="Major facilitator superfamily (MFS) profile" evidence="7">
    <location>
        <begin position="24"/>
        <end position="305"/>
    </location>
</feature>
<organism evidence="8 9">
    <name type="scientific">Xenorhabdus bovienii (strain SS-2004)</name>
    <name type="common">Xenorhabdus nematophila subsp. bovienii</name>
    <dbReference type="NCBI Taxonomy" id="406818"/>
    <lineage>
        <taxon>Bacteria</taxon>
        <taxon>Pseudomonadati</taxon>
        <taxon>Pseudomonadota</taxon>
        <taxon>Gammaproteobacteria</taxon>
        <taxon>Enterobacterales</taxon>
        <taxon>Morganellaceae</taxon>
        <taxon>Xenorhabdus</taxon>
    </lineage>
</organism>
<gene>
    <name evidence="8" type="ordered locus">XBJ1_2392</name>
</gene>
<dbReference type="PANTHER" id="PTHR43124">
    <property type="entry name" value="PURINE EFFLUX PUMP PBUE"/>
    <property type="match status" value="1"/>
</dbReference>
<evidence type="ECO:0000259" key="7">
    <source>
        <dbReference type="PROSITE" id="PS50850"/>
    </source>
</evidence>
<evidence type="ECO:0000256" key="6">
    <source>
        <dbReference type="SAM" id="Phobius"/>
    </source>
</evidence>
<keyword evidence="3 6" id="KW-0812">Transmembrane</keyword>
<name>D3V1H4_XENBS</name>
<comment type="subcellular location">
    <subcellularLocation>
        <location evidence="1">Cell membrane</location>
        <topology evidence="1">Multi-pass membrane protein</topology>
    </subcellularLocation>
</comment>
<dbReference type="CDD" id="cd17324">
    <property type="entry name" value="MFS_NepI_like"/>
    <property type="match status" value="1"/>
</dbReference>
<dbReference type="InterPro" id="IPR020846">
    <property type="entry name" value="MFS_dom"/>
</dbReference>
<protein>
    <submittedName>
        <fullName evidence="8">Major facilitator family transporter</fullName>
    </submittedName>
</protein>
<feature type="transmembrane region" description="Helical" evidence="6">
    <location>
        <begin position="257"/>
        <end position="277"/>
    </location>
</feature>
<accession>D3V1H4</accession>
<reference evidence="8" key="1">
    <citation type="journal article" date="2011" name="PLoS ONE">
        <title>The entomopathogenic bacterial endosymbionts xenorhabdus and photorhabdus: convergent lifestyles from divergent genomes.</title>
        <authorList>
            <person name="Chaston J.M."/>
            <person name="Suen G."/>
            <person name="Tucker S.L."/>
            <person name="Andersen A.W."/>
            <person name="Bhasin A."/>
            <person name="Bode E."/>
            <person name="Bode H.B."/>
            <person name="Brachmann A.O."/>
            <person name="Cowles C.E."/>
            <person name="Cowles K.N."/>
            <person name="Darby C."/>
            <person name="de Leon L."/>
            <person name="Drace K."/>
            <person name="Du Z."/>
            <person name="Givaudan A."/>
            <person name="Herbert Tran E.E."/>
            <person name="Jewell K.A."/>
            <person name="Knack J.J."/>
            <person name="Krasomil-Osterfeld K.C."/>
            <person name="Kukor R."/>
            <person name="Lanois A."/>
            <person name="Latreille P."/>
            <person name="Leimgruber N.K."/>
            <person name="Lipke C.M."/>
            <person name="Liu R."/>
            <person name="Lu X."/>
            <person name="Martens E.C."/>
            <person name="Marri P.R."/>
            <person name="Medigue C."/>
            <person name="Menard M.L."/>
            <person name="Miller N.M."/>
            <person name="Morales-Soto N."/>
            <person name="Norton S."/>
            <person name="Ogier J.C."/>
            <person name="Orchard S.S."/>
            <person name="Park D."/>
            <person name="Park Y."/>
            <person name="Qurollo B.A."/>
            <person name="Sugar D.R."/>
            <person name="Richards G.R."/>
            <person name="Rouy Z."/>
            <person name="Slominski B."/>
            <person name="Slominski K."/>
            <person name="Snyder H."/>
            <person name="Tjaden B.C."/>
            <person name="van der Hoeven R."/>
            <person name="Welch R.D."/>
            <person name="Wheeler C."/>
            <person name="Xiang B."/>
            <person name="Barbazuk B."/>
            <person name="Gaudriault S."/>
            <person name="Goodner B."/>
            <person name="Slater S.C."/>
            <person name="Forst S."/>
            <person name="Goldman B.S."/>
            <person name="Goodrich-Blair H."/>
        </authorList>
    </citation>
    <scope>NUCLEOTIDE SEQUENCE [LARGE SCALE GENOMIC DNA]</scope>
    <source>
        <strain evidence="8">SS-2004</strain>
    </source>
</reference>
<dbReference type="EMBL" id="FN667741">
    <property type="protein sequence ID" value="CBJ81518.1"/>
    <property type="molecule type" value="Genomic_DNA"/>
</dbReference>
<feature type="transmembrane region" description="Helical" evidence="6">
    <location>
        <begin position="284"/>
        <end position="304"/>
    </location>
</feature>
<keyword evidence="2" id="KW-1003">Cell membrane</keyword>
<dbReference type="RefSeq" id="WP_012988828.1">
    <property type="nucleotide sequence ID" value="NC_013892.1"/>
</dbReference>